<dbReference type="InterPro" id="IPR002034">
    <property type="entry name" value="AIPM/Hcit_synth_CS"/>
</dbReference>
<dbReference type="FunFam" id="1.10.238.260:FF:000001">
    <property type="entry name" value="2-isopropylmalate synthase"/>
    <property type="match status" value="1"/>
</dbReference>
<sequence>MRVRTIEIFDTTLRDGEQSAGVNLNTIEKIEVARQLERLGVDVIEAGFPAASKGDFDAVQRIGSTIKNSSVTGLARAQQRDIDAVWESLKGTAEPRLHVFLATSPIHMTHKLKMTPDQVIDTAVQAVQYAKKFFPVVQWSAEDACRSDLNFLVKIMEKVIEAGASVINLPDTVGYITPHKYGELFRYVRENVPNIDGVKLSAHCHDDLGMATANSLAAIENGADQIEGTINGIGERAGNAALEEIAVALRIREDFYGATTRLKLDEIKKTSSLVSKLTGMRVPANKAVVGDNAFAHESGIHQDGMLKEKTTYEIITPELIGVNATRLVLGKHSGRHAFKNKVVELGFELSEEKLNEAFHAFKDLADKKKEIVDEDLFSILTNKQTEMAEAVGFTLERMQVQYGMDNIPTATIELKFEDGSVTRLASTGSGSVEAIYNTIEKILPSPSRLLDYKINSVGGGRDALAEVYVRLEYNGEKTSGRGTAQDVLEASARAYLNAVNRSAQRKSQSLEKEAVKASL</sequence>
<dbReference type="NCBIfam" id="NF002088">
    <property type="entry name" value="PRK00915.1-5"/>
    <property type="match status" value="1"/>
</dbReference>
<keyword evidence="10 11" id="KW-0100">Branched-chain amino acid biosynthesis</keyword>
<accession>A0A366EX12</accession>
<evidence type="ECO:0000313" key="14">
    <source>
        <dbReference type="Proteomes" id="UP000252118"/>
    </source>
</evidence>
<dbReference type="PROSITE" id="PS00816">
    <property type="entry name" value="AIPM_HOMOCIT_SYNTH_2"/>
    <property type="match status" value="1"/>
</dbReference>
<gene>
    <name evidence="11" type="primary">leuA</name>
    <name evidence="13" type="ORF">DET59_103144</name>
</gene>
<proteinExistence type="inferred from homology"/>
<dbReference type="GO" id="GO:0003852">
    <property type="term" value="F:2-isopropylmalate synthase activity"/>
    <property type="evidence" value="ECO:0007669"/>
    <property type="project" value="UniProtKB-UniRule"/>
</dbReference>
<evidence type="ECO:0000256" key="11">
    <source>
        <dbReference type="HAMAP-Rule" id="MF_01025"/>
    </source>
</evidence>
<dbReference type="HAMAP" id="MF_01025">
    <property type="entry name" value="LeuA_type1"/>
    <property type="match status" value="1"/>
</dbReference>
<dbReference type="NCBIfam" id="TIGR00973">
    <property type="entry name" value="leuA_bact"/>
    <property type="match status" value="1"/>
</dbReference>
<dbReference type="SUPFAM" id="SSF110921">
    <property type="entry name" value="2-isopropylmalate synthase LeuA, allosteric (dimerisation) domain"/>
    <property type="match status" value="1"/>
</dbReference>
<dbReference type="GO" id="GO:0030145">
    <property type="term" value="F:manganese ion binding"/>
    <property type="evidence" value="ECO:0007669"/>
    <property type="project" value="UniProtKB-UniRule"/>
</dbReference>
<dbReference type="PROSITE" id="PS50991">
    <property type="entry name" value="PYR_CT"/>
    <property type="match status" value="1"/>
</dbReference>
<keyword evidence="7 11" id="KW-0808">Transferase</keyword>
<evidence type="ECO:0000259" key="12">
    <source>
        <dbReference type="PROSITE" id="PS50991"/>
    </source>
</evidence>
<evidence type="ECO:0000256" key="4">
    <source>
        <dbReference type="ARBA" id="ARBA00018198"/>
    </source>
</evidence>
<feature type="domain" description="Pyruvate carboxyltransferase" evidence="12">
    <location>
        <begin position="6"/>
        <end position="268"/>
    </location>
</feature>
<dbReference type="InterPro" id="IPR050073">
    <property type="entry name" value="2-IPM_HCS-like"/>
</dbReference>
<comment type="caution">
    <text evidence="13">The sequence shown here is derived from an EMBL/GenBank/DDBJ whole genome shotgun (WGS) entry which is preliminary data.</text>
</comment>
<dbReference type="NCBIfam" id="NF002085">
    <property type="entry name" value="PRK00915.1-2"/>
    <property type="match status" value="1"/>
</dbReference>
<dbReference type="Pfam" id="PF08502">
    <property type="entry name" value="LeuA_dimer"/>
    <property type="match status" value="1"/>
</dbReference>
<dbReference type="InterPro" id="IPR005671">
    <property type="entry name" value="LeuA_bact_synth"/>
</dbReference>
<dbReference type="InterPro" id="IPR013785">
    <property type="entry name" value="Aldolase_TIM"/>
</dbReference>
<dbReference type="GO" id="GO:0009098">
    <property type="term" value="P:L-leucine biosynthetic process"/>
    <property type="evidence" value="ECO:0007669"/>
    <property type="project" value="UniProtKB-UniRule"/>
</dbReference>
<dbReference type="SUPFAM" id="SSF51569">
    <property type="entry name" value="Aldolase"/>
    <property type="match status" value="1"/>
</dbReference>
<dbReference type="PANTHER" id="PTHR10277">
    <property type="entry name" value="HOMOCITRATE SYNTHASE-RELATED"/>
    <property type="match status" value="1"/>
</dbReference>
<evidence type="ECO:0000256" key="3">
    <source>
        <dbReference type="ARBA" id="ARBA00012973"/>
    </source>
</evidence>
<comment type="pathway">
    <text evidence="1 11">Amino-acid biosynthesis; L-leucine biosynthesis; L-leucine from 3-methyl-2-oxobutanoate: step 1/4.</text>
</comment>
<comment type="catalytic activity">
    <reaction evidence="11">
        <text>3-methyl-2-oxobutanoate + acetyl-CoA + H2O = (2S)-2-isopropylmalate + CoA + H(+)</text>
        <dbReference type="Rhea" id="RHEA:21524"/>
        <dbReference type="ChEBI" id="CHEBI:1178"/>
        <dbReference type="ChEBI" id="CHEBI:11851"/>
        <dbReference type="ChEBI" id="CHEBI:15377"/>
        <dbReference type="ChEBI" id="CHEBI:15378"/>
        <dbReference type="ChEBI" id="CHEBI:57287"/>
        <dbReference type="ChEBI" id="CHEBI:57288"/>
        <dbReference type="EC" id="2.3.3.13"/>
    </reaction>
</comment>
<keyword evidence="5 11" id="KW-0432">Leucine biosynthesis</keyword>
<organism evidence="13 14">
    <name type="scientific">Rossellomorea aquimaris</name>
    <dbReference type="NCBI Taxonomy" id="189382"/>
    <lineage>
        <taxon>Bacteria</taxon>
        <taxon>Bacillati</taxon>
        <taxon>Bacillota</taxon>
        <taxon>Bacilli</taxon>
        <taxon>Bacillales</taxon>
        <taxon>Bacillaceae</taxon>
        <taxon>Rossellomorea</taxon>
    </lineage>
</organism>
<comment type="subunit">
    <text evidence="11">Homodimer.</text>
</comment>
<comment type="function">
    <text evidence="11">Catalyzes the condensation of the acetyl group of acetyl-CoA with 3-methyl-2-oxobutanoate (2-ketoisovalerate) to form 3-carboxy-3-hydroxy-4-methylpentanoate (2-isopropylmalate).</text>
</comment>
<protein>
    <recommendedName>
        <fullName evidence="4 11">2-isopropylmalate synthase</fullName>
        <ecNumber evidence="3 11">2.3.3.13</ecNumber>
    </recommendedName>
    <alternativeName>
        <fullName evidence="11">Alpha-IPM synthase</fullName>
    </alternativeName>
    <alternativeName>
        <fullName evidence="11">Alpha-isopropylmalate synthase</fullName>
    </alternativeName>
</protein>
<dbReference type="InterPro" id="IPR013709">
    <property type="entry name" value="2-isopropylmalate_synth_dimer"/>
</dbReference>
<dbReference type="FunFam" id="3.20.20.70:FF:000010">
    <property type="entry name" value="2-isopropylmalate synthase"/>
    <property type="match status" value="1"/>
</dbReference>
<reference evidence="13 14" key="1">
    <citation type="submission" date="2018-06" db="EMBL/GenBank/DDBJ databases">
        <title>Freshwater and sediment microbial communities from various areas in North America, analyzing microbe dynamics in response to fracking.</title>
        <authorList>
            <person name="Lamendella R."/>
        </authorList>
    </citation>
    <scope>NUCLEOTIDE SEQUENCE [LARGE SCALE GENOMIC DNA]</scope>
    <source>
        <strain evidence="13 14">97B</strain>
    </source>
</reference>
<evidence type="ECO:0000256" key="7">
    <source>
        <dbReference type="ARBA" id="ARBA00022679"/>
    </source>
</evidence>
<dbReference type="UniPathway" id="UPA00048">
    <property type="reaction ID" value="UER00070"/>
</dbReference>
<dbReference type="Pfam" id="PF22617">
    <property type="entry name" value="HCS_D2"/>
    <property type="match status" value="1"/>
</dbReference>
<dbReference type="AlphaFoldDB" id="A0A366EX12"/>
<comment type="similarity">
    <text evidence="2 11">Belongs to the alpha-IPM synthase/homocitrate synthase family. LeuA type 1 subfamily.</text>
</comment>
<keyword evidence="9 11" id="KW-0464">Manganese</keyword>
<dbReference type="Gene3D" id="3.20.20.70">
    <property type="entry name" value="Aldolase class I"/>
    <property type="match status" value="1"/>
</dbReference>
<evidence type="ECO:0000256" key="10">
    <source>
        <dbReference type="ARBA" id="ARBA00023304"/>
    </source>
</evidence>
<name>A0A366EX12_9BACI</name>
<comment type="cofactor">
    <cofactor evidence="11">
        <name>Mn(2+)</name>
        <dbReference type="ChEBI" id="CHEBI:29035"/>
    </cofactor>
</comment>
<dbReference type="CDD" id="cd07940">
    <property type="entry name" value="DRE_TIM_IPMS"/>
    <property type="match status" value="1"/>
</dbReference>
<feature type="region of interest" description="Regulatory domain" evidence="11">
    <location>
        <begin position="394"/>
        <end position="519"/>
    </location>
</feature>
<dbReference type="NCBIfam" id="NF002086">
    <property type="entry name" value="PRK00915.1-3"/>
    <property type="match status" value="1"/>
</dbReference>
<dbReference type="Gene3D" id="1.10.238.260">
    <property type="match status" value="1"/>
</dbReference>
<evidence type="ECO:0000256" key="9">
    <source>
        <dbReference type="ARBA" id="ARBA00023211"/>
    </source>
</evidence>
<keyword evidence="11" id="KW-0963">Cytoplasm</keyword>
<dbReference type="InterPro" id="IPR054691">
    <property type="entry name" value="LeuA/HCS_post-cat"/>
</dbReference>
<dbReference type="EC" id="2.3.3.13" evidence="3 11"/>
<evidence type="ECO:0000313" key="13">
    <source>
        <dbReference type="EMBL" id="RBP06015.1"/>
    </source>
</evidence>
<evidence type="ECO:0000256" key="1">
    <source>
        <dbReference type="ARBA" id="ARBA00004689"/>
    </source>
</evidence>
<dbReference type="GO" id="GO:0003985">
    <property type="term" value="F:acetyl-CoA C-acetyltransferase activity"/>
    <property type="evidence" value="ECO:0007669"/>
    <property type="project" value="UniProtKB-UniRule"/>
</dbReference>
<dbReference type="FunFam" id="3.30.160.270:FF:000003">
    <property type="entry name" value="2-isopropylmalate synthase"/>
    <property type="match status" value="1"/>
</dbReference>
<dbReference type="Pfam" id="PF00682">
    <property type="entry name" value="HMGL-like"/>
    <property type="match status" value="1"/>
</dbReference>
<evidence type="ECO:0000256" key="5">
    <source>
        <dbReference type="ARBA" id="ARBA00022430"/>
    </source>
</evidence>
<dbReference type="PROSITE" id="PS00815">
    <property type="entry name" value="AIPM_HOMOCIT_SYNTH_1"/>
    <property type="match status" value="1"/>
</dbReference>
<evidence type="ECO:0000256" key="6">
    <source>
        <dbReference type="ARBA" id="ARBA00022605"/>
    </source>
</evidence>
<dbReference type="GO" id="GO:0005737">
    <property type="term" value="C:cytoplasm"/>
    <property type="evidence" value="ECO:0007669"/>
    <property type="project" value="UniProtKB-UniRule"/>
</dbReference>
<keyword evidence="6 11" id="KW-0028">Amino-acid biosynthesis</keyword>
<dbReference type="InterPro" id="IPR000891">
    <property type="entry name" value="PYR_CT"/>
</dbReference>
<keyword evidence="8 11" id="KW-0479">Metal-binding</keyword>
<feature type="binding site" evidence="11">
    <location>
        <position position="239"/>
    </location>
    <ligand>
        <name>Mn(2+)</name>
        <dbReference type="ChEBI" id="CHEBI:29035"/>
    </ligand>
</feature>
<evidence type="ECO:0000256" key="2">
    <source>
        <dbReference type="ARBA" id="ARBA00009396"/>
    </source>
</evidence>
<dbReference type="PANTHER" id="PTHR10277:SF9">
    <property type="entry name" value="2-ISOPROPYLMALATE SYNTHASE 1, CHLOROPLASTIC-RELATED"/>
    <property type="match status" value="1"/>
</dbReference>
<dbReference type="InterPro" id="IPR036230">
    <property type="entry name" value="LeuA_allosteric_dom_sf"/>
</dbReference>
<feature type="binding site" evidence="11">
    <location>
        <position position="203"/>
    </location>
    <ligand>
        <name>Mn(2+)</name>
        <dbReference type="ChEBI" id="CHEBI:29035"/>
    </ligand>
</feature>
<dbReference type="SMART" id="SM00917">
    <property type="entry name" value="LeuA_dimer"/>
    <property type="match status" value="1"/>
</dbReference>
<dbReference type="Proteomes" id="UP000252118">
    <property type="component" value="Unassembled WGS sequence"/>
</dbReference>
<feature type="binding site" evidence="11">
    <location>
        <position position="15"/>
    </location>
    <ligand>
        <name>Mn(2+)</name>
        <dbReference type="ChEBI" id="CHEBI:29035"/>
    </ligand>
</feature>
<dbReference type="EMBL" id="QNRJ01000003">
    <property type="protein sequence ID" value="RBP06015.1"/>
    <property type="molecule type" value="Genomic_DNA"/>
</dbReference>
<feature type="binding site" evidence="11">
    <location>
        <position position="205"/>
    </location>
    <ligand>
        <name>Mn(2+)</name>
        <dbReference type="ChEBI" id="CHEBI:29035"/>
    </ligand>
</feature>
<evidence type="ECO:0000256" key="8">
    <source>
        <dbReference type="ARBA" id="ARBA00022723"/>
    </source>
</evidence>
<dbReference type="Gene3D" id="3.30.160.270">
    <property type="match status" value="1"/>
</dbReference>